<protein>
    <submittedName>
        <fullName evidence="1">Uncharacterized protein</fullName>
    </submittedName>
</protein>
<organism evidence="1">
    <name type="scientific">bioreactor metagenome</name>
    <dbReference type="NCBI Taxonomy" id="1076179"/>
    <lineage>
        <taxon>unclassified sequences</taxon>
        <taxon>metagenomes</taxon>
        <taxon>ecological metagenomes</taxon>
    </lineage>
</organism>
<accession>A0A645FA27</accession>
<dbReference type="AlphaFoldDB" id="A0A645FA27"/>
<dbReference type="EMBL" id="VSSQ01056931">
    <property type="protein sequence ID" value="MPN10760.1"/>
    <property type="molecule type" value="Genomic_DNA"/>
</dbReference>
<name>A0A645FA27_9ZZZZ</name>
<sequence>MHAAVGSQELLHGRLVDVGGQVCQLGLPTGIRNGHFLVSRPHLMQLIAGGFDRLFDRAALAQFSPTYGCDQVYINGSIFVTGLYLLHQLL</sequence>
<reference evidence="1" key="1">
    <citation type="submission" date="2019-08" db="EMBL/GenBank/DDBJ databases">
        <authorList>
            <person name="Kucharzyk K."/>
            <person name="Murdoch R.W."/>
            <person name="Higgins S."/>
            <person name="Loffler F."/>
        </authorList>
    </citation>
    <scope>NUCLEOTIDE SEQUENCE</scope>
</reference>
<proteinExistence type="predicted"/>
<gene>
    <name evidence="1" type="ORF">SDC9_158057</name>
</gene>
<evidence type="ECO:0000313" key="1">
    <source>
        <dbReference type="EMBL" id="MPN10760.1"/>
    </source>
</evidence>
<comment type="caution">
    <text evidence="1">The sequence shown here is derived from an EMBL/GenBank/DDBJ whole genome shotgun (WGS) entry which is preliminary data.</text>
</comment>